<accession>A0A7L8KAA2</accession>
<reference evidence="1" key="1">
    <citation type="journal article" date="2020" name="Commun. Biol.">
        <title>Highly efficient gene transfer in the mouse gut microbiota is enabled by the Incl2 conjugative plasmid TP114.</title>
        <authorList>
            <person name="Neil K."/>
            <person name="Allard N."/>
            <person name="Grenier F."/>
            <person name="Burrus V."/>
            <person name="Rodrigue S."/>
        </authorList>
    </citation>
    <scope>NUCLEOTIDE SEQUENCE</scope>
    <source>
        <strain evidence="1">BM21</strain>
    </source>
</reference>
<dbReference type="EMBL" id="MN626604">
    <property type="protein sequence ID" value="QOE89793.1"/>
    <property type="molecule type" value="Genomic_DNA"/>
</dbReference>
<name>A0A7L8KAA2_ECOLX</name>
<sequence length="47" mass="5417">MILSLAKRCRSEQGDRVLNRDGCMRCDVTGDMFRHKKTRYGIGLICL</sequence>
<organism evidence="1">
    <name type="scientific">Escherichia coli</name>
    <dbReference type="NCBI Taxonomy" id="562"/>
    <lineage>
        <taxon>Bacteria</taxon>
        <taxon>Pseudomonadati</taxon>
        <taxon>Pseudomonadota</taxon>
        <taxon>Gammaproteobacteria</taxon>
        <taxon>Enterobacterales</taxon>
        <taxon>Enterobacteriaceae</taxon>
        <taxon>Escherichia</taxon>
    </lineage>
</organism>
<protein>
    <submittedName>
        <fullName evidence="1">Uncharacterized protein</fullName>
    </submittedName>
</protein>
<dbReference type="AlphaFoldDB" id="A0A7L8KAA2"/>
<gene>
    <name evidence="1" type="primary">pRts1_153</name>
</gene>
<proteinExistence type="predicted"/>
<geneLocation type="plasmid" evidence="1">
    <name>pRts1</name>
</geneLocation>
<keyword evidence="1" id="KW-0614">Plasmid</keyword>
<evidence type="ECO:0000313" key="1">
    <source>
        <dbReference type="EMBL" id="QOE89793.1"/>
    </source>
</evidence>